<evidence type="ECO:0000313" key="2">
    <source>
        <dbReference type="Proteomes" id="UP000620139"/>
    </source>
</evidence>
<comment type="caution">
    <text evidence="1">The sequence shown here is derived from an EMBL/GenBank/DDBJ whole genome shotgun (WGS) entry which is preliminary data.</text>
</comment>
<proteinExistence type="predicted"/>
<dbReference type="AlphaFoldDB" id="A0A931NE91"/>
<reference evidence="1" key="1">
    <citation type="submission" date="2020-12" db="EMBL/GenBank/DDBJ databases">
        <title>The genome sequence of Inhella sp. 4Y17.</title>
        <authorList>
            <person name="Liu Y."/>
        </authorList>
    </citation>
    <scope>NUCLEOTIDE SEQUENCE</scope>
    <source>
        <strain evidence="1">4Y10</strain>
    </source>
</reference>
<dbReference type="RefSeq" id="WP_198099886.1">
    <property type="nucleotide sequence ID" value="NZ_JAEDAL010000002.1"/>
</dbReference>
<organism evidence="1 2">
    <name type="scientific">Inhella gelatinilytica</name>
    <dbReference type="NCBI Taxonomy" id="2795030"/>
    <lineage>
        <taxon>Bacteria</taxon>
        <taxon>Pseudomonadati</taxon>
        <taxon>Pseudomonadota</taxon>
        <taxon>Betaproteobacteria</taxon>
        <taxon>Burkholderiales</taxon>
        <taxon>Sphaerotilaceae</taxon>
        <taxon>Inhella</taxon>
    </lineage>
</organism>
<dbReference type="Proteomes" id="UP000620139">
    <property type="component" value="Unassembled WGS sequence"/>
</dbReference>
<gene>
    <name evidence="1" type="ORF">I7X43_05280</name>
</gene>
<evidence type="ECO:0000313" key="1">
    <source>
        <dbReference type="EMBL" id="MBH9552261.1"/>
    </source>
</evidence>
<dbReference type="EMBL" id="JAEDAL010000002">
    <property type="protein sequence ID" value="MBH9552261.1"/>
    <property type="molecule type" value="Genomic_DNA"/>
</dbReference>
<name>A0A931NE91_9BURK</name>
<accession>A0A931NE91</accession>
<keyword evidence="2" id="KW-1185">Reference proteome</keyword>
<sequence>MNLIDVIDRQSPENMRSVLKAMLSTLITPAFGVHSKSEIELAVFRAFIQIGALPDNPQIYELVSGLRISRTKARRLIYDHELRTKSEADLHEEALAILRRPVLQKRGDSLALAVERPLVSDYIRAKVQERGRLTDGSFSPNIIILGVDAYADLVDFLIPDANKKEAIASMIAAGVPENSVKGFIVAVCKKLASTVADDVGRAAVEEYVSPMIDGGFEKFSELMVSIFNKS</sequence>
<protein>
    <submittedName>
        <fullName evidence="1">Uncharacterized protein</fullName>
    </submittedName>
</protein>